<feature type="region of interest" description="Disordered" evidence="9">
    <location>
        <begin position="360"/>
        <end position="384"/>
    </location>
</feature>
<feature type="chain" id="PRO_5026038731" evidence="10">
    <location>
        <begin position="17"/>
        <end position="502"/>
    </location>
</feature>
<name>A0A6G1HZG6_9PEZI</name>
<keyword evidence="8" id="KW-1015">Disulfide bond</keyword>
<dbReference type="AlphaFoldDB" id="A0A6G1HZG6"/>
<dbReference type="Proteomes" id="UP000799640">
    <property type="component" value="Unassembled WGS sequence"/>
</dbReference>
<evidence type="ECO:0000256" key="2">
    <source>
        <dbReference type="ARBA" id="ARBA00022669"/>
    </source>
</evidence>
<evidence type="ECO:0000256" key="5">
    <source>
        <dbReference type="ARBA" id="ARBA00022801"/>
    </source>
</evidence>
<evidence type="ECO:0000256" key="1">
    <source>
        <dbReference type="ARBA" id="ARBA00001941"/>
    </source>
</evidence>
<feature type="disulfide bond" evidence="8">
    <location>
        <begin position="78"/>
        <end position="90"/>
    </location>
</feature>
<evidence type="ECO:0000256" key="7">
    <source>
        <dbReference type="ARBA" id="ARBA00023285"/>
    </source>
</evidence>
<dbReference type="InterPro" id="IPR011330">
    <property type="entry name" value="Glyco_hydro/deAcase_b/a-brl"/>
</dbReference>
<dbReference type="GO" id="GO:0046872">
    <property type="term" value="F:metal ion binding"/>
    <property type="evidence" value="ECO:0007669"/>
    <property type="project" value="UniProtKB-KW"/>
</dbReference>
<dbReference type="SUPFAM" id="SSF57016">
    <property type="entry name" value="Plant lectins/antimicrobial peptides"/>
    <property type="match status" value="3"/>
</dbReference>
<keyword evidence="2 8" id="KW-0147">Chitin-binding</keyword>
<reference evidence="13" key="1">
    <citation type="journal article" date="2020" name="Stud. Mycol.">
        <title>101 Dothideomycetes genomes: a test case for predicting lifestyles and emergence of pathogens.</title>
        <authorList>
            <person name="Haridas S."/>
            <person name="Albert R."/>
            <person name="Binder M."/>
            <person name="Bloem J."/>
            <person name="Labutti K."/>
            <person name="Salamov A."/>
            <person name="Andreopoulos B."/>
            <person name="Baker S."/>
            <person name="Barry K."/>
            <person name="Bills G."/>
            <person name="Bluhm B."/>
            <person name="Cannon C."/>
            <person name="Castanera R."/>
            <person name="Culley D."/>
            <person name="Daum C."/>
            <person name="Ezra D."/>
            <person name="Gonzalez J."/>
            <person name="Henrissat B."/>
            <person name="Kuo A."/>
            <person name="Liang C."/>
            <person name="Lipzen A."/>
            <person name="Lutzoni F."/>
            <person name="Magnuson J."/>
            <person name="Mondo S."/>
            <person name="Nolan M."/>
            <person name="Ohm R."/>
            <person name="Pangilinan J."/>
            <person name="Park H.-J."/>
            <person name="Ramirez L."/>
            <person name="Alfaro M."/>
            <person name="Sun H."/>
            <person name="Tritt A."/>
            <person name="Yoshinaga Y."/>
            <person name="Zwiers L.-H."/>
            <person name="Turgeon B."/>
            <person name="Goodwin S."/>
            <person name="Spatafora J."/>
            <person name="Crous P."/>
            <person name="Grigoriev I."/>
        </authorList>
    </citation>
    <scope>NUCLEOTIDE SEQUENCE</scope>
    <source>
        <strain evidence="13">CBS 262.69</strain>
    </source>
</reference>
<dbReference type="GO" id="GO:0016810">
    <property type="term" value="F:hydrolase activity, acting on carbon-nitrogen (but not peptide) bonds"/>
    <property type="evidence" value="ECO:0007669"/>
    <property type="project" value="InterPro"/>
</dbReference>
<dbReference type="SUPFAM" id="SSF88713">
    <property type="entry name" value="Glycoside hydrolase/deacetylase"/>
    <property type="match status" value="1"/>
</dbReference>
<evidence type="ECO:0000256" key="8">
    <source>
        <dbReference type="PROSITE-ProRule" id="PRU00261"/>
    </source>
</evidence>
<keyword evidence="3" id="KW-0479">Metal-binding</keyword>
<feature type="disulfide bond" evidence="8">
    <location>
        <begin position="406"/>
        <end position="420"/>
    </location>
</feature>
<keyword evidence="4 10" id="KW-0732">Signal</keyword>
<keyword evidence="6" id="KW-0119">Carbohydrate metabolism</keyword>
<dbReference type="InterPro" id="IPR002509">
    <property type="entry name" value="NODB_dom"/>
</dbReference>
<feature type="disulfide bond" evidence="8">
    <location>
        <begin position="83"/>
        <end position="97"/>
    </location>
</feature>
<keyword evidence="7" id="KW-0170">Cobalt</keyword>
<proteinExistence type="predicted"/>
<dbReference type="PANTHER" id="PTHR46471">
    <property type="entry name" value="CHITIN DEACETYLASE"/>
    <property type="match status" value="1"/>
</dbReference>
<dbReference type="PROSITE" id="PS50941">
    <property type="entry name" value="CHIT_BIND_I_2"/>
    <property type="match status" value="3"/>
</dbReference>
<accession>A0A6G1HZG6</accession>
<dbReference type="GO" id="GO:0005975">
    <property type="term" value="P:carbohydrate metabolic process"/>
    <property type="evidence" value="ECO:0007669"/>
    <property type="project" value="InterPro"/>
</dbReference>
<feature type="disulfide bond" evidence="8">
    <location>
        <begin position="474"/>
        <end position="488"/>
    </location>
</feature>
<dbReference type="InterPro" id="IPR036861">
    <property type="entry name" value="Endochitinase-like_sf"/>
</dbReference>
<evidence type="ECO:0000259" key="11">
    <source>
        <dbReference type="PROSITE" id="PS50941"/>
    </source>
</evidence>
<feature type="domain" description="Chitin-binding type-1" evidence="11">
    <location>
        <begin position="455"/>
        <end position="501"/>
    </location>
</feature>
<evidence type="ECO:0000313" key="14">
    <source>
        <dbReference type="Proteomes" id="UP000799640"/>
    </source>
</evidence>
<dbReference type="Gene3D" id="3.20.20.370">
    <property type="entry name" value="Glycoside hydrolase/deacetylase"/>
    <property type="match status" value="1"/>
</dbReference>
<feature type="compositionally biased region" description="Pro residues" evidence="9">
    <location>
        <begin position="369"/>
        <end position="381"/>
    </location>
</feature>
<keyword evidence="5 13" id="KW-0378">Hydrolase</keyword>
<dbReference type="SMART" id="SM00270">
    <property type="entry name" value="ChtBD1"/>
    <property type="match status" value="3"/>
</dbReference>
<keyword evidence="14" id="KW-1185">Reference proteome</keyword>
<comment type="cofactor">
    <cofactor evidence="1">
        <name>Co(2+)</name>
        <dbReference type="ChEBI" id="CHEBI:48828"/>
    </cofactor>
</comment>
<dbReference type="PROSITE" id="PS51677">
    <property type="entry name" value="NODB"/>
    <property type="match status" value="1"/>
</dbReference>
<feature type="domain" description="NodB homology" evidence="12">
    <location>
        <begin position="146"/>
        <end position="343"/>
    </location>
</feature>
<organism evidence="13 14">
    <name type="scientific">Trichodelitschia bisporula</name>
    <dbReference type="NCBI Taxonomy" id="703511"/>
    <lineage>
        <taxon>Eukaryota</taxon>
        <taxon>Fungi</taxon>
        <taxon>Dikarya</taxon>
        <taxon>Ascomycota</taxon>
        <taxon>Pezizomycotina</taxon>
        <taxon>Dothideomycetes</taxon>
        <taxon>Dothideomycetes incertae sedis</taxon>
        <taxon>Phaeotrichales</taxon>
        <taxon>Phaeotrichaceae</taxon>
        <taxon>Trichodelitschia</taxon>
    </lineage>
</organism>
<evidence type="ECO:0000256" key="3">
    <source>
        <dbReference type="ARBA" id="ARBA00022723"/>
    </source>
</evidence>
<dbReference type="Gene3D" id="3.30.60.10">
    <property type="entry name" value="Endochitinase-like"/>
    <property type="match status" value="3"/>
</dbReference>
<dbReference type="OrthoDB" id="407355at2759"/>
<feature type="domain" description="Chitin-binding type-1" evidence="11">
    <location>
        <begin position="387"/>
        <end position="433"/>
    </location>
</feature>
<evidence type="ECO:0000259" key="12">
    <source>
        <dbReference type="PROSITE" id="PS51677"/>
    </source>
</evidence>
<evidence type="ECO:0000313" key="13">
    <source>
        <dbReference type="EMBL" id="KAF2401135.1"/>
    </source>
</evidence>
<feature type="signal peptide" evidence="10">
    <location>
        <begin position="1"/>
        <end position="16"/>
    </location>
</feature>
<evidence type="ECO:0000256" key="6">
    <source>
        <dbReference type="ARBA" id="ARBA00023277"/>
    </source>
</evidence>
<comment type="caution">
    <text evidence="8">Lacks conserved residue(s) required for the propagation of feature annotation.</text>
</comment>
<dbReference type="InterPro" id="IPR001002">
    <property type="entry name" value="Chitin-bd_1"/>
</dbReference>
<evidence type="ECO:0000256" key="4">
    <source>
        <dbReference type="ARBA" id="ARBA00022729"/>
    </source>
</evidence>
<dbReference type="Pfam" id="PF01522">
    <property type="entry name" value="Polysacc_deac_1"/>
    <property type="match status" value="1"/>
</dbReference>
<evidence type="ECO:0000256" key="10">
    <source>
        <dbReference type="SAM" id="SignalP"/>
    </source>
</evidence>
<dbReference type="CDD" id="cd11618">
    <property type="entry name" value="ChtBD1_1"/>
    <property type="match status" value="2"/>
</dbReference>
<dbReference type="CDD" id="cd10951">
    <property type="entry name" value="CE4_ClCDA_like"/>
    <property type="match status" value="1"/>
</dbReference>
<feature type="domain" description="Chitin-binding type-1" evidence="11">
    <location>
        <begin position="68"/>
        <end position="112"/>
    </location>
</feature>
<dbReference type="GO" id="GO:0008061">
    <property type="term" value="F:chitin binding"/>
    <property type="evidence" value="ECO:0007669"/>
    <property type="project" value="UniProtKB-UniRule"/>
</dbReference>
<dbReference type="PANTHER" id="PTHR46471:SF4">
    <property type="entry name" value="CHITIN DEACETYLASE"/>
    <property type="match status" value="1"/>
</dbReference>
<sequence length="502" mass="52631">MRLPIALAALTGLVAAHSESGTPGAPRLVGSRALADLHARGLLRPPVTHDFEPVYGPEPGRRVERRQERRCGPGMGACAAGQCCSAEGYCGTSKDACAGPDCQLAYGPACDGNGTPPGAKTYSGPRPALGSVPVGGEGIYDCSVTGTVALTFDDGPYVYTERLLDLLDKYNARATFFITGNNLGKGEIDNTFYPWAGTIRRMHASGHQVASHTWSHQDLSVVGREERRAQMEKNEMALRNVLGFYPTYMRPPYSSCTAQSGCQADMAELGYHVSYFGLDTEDYLNTTPDKAAVPRNNFVGNISTKSSRTGQFLVIAHDIHEQTVLDLAEYMLKVIQFAGYRAVTMGECLGDPVENWYRKSGGSAVPPKQAAPPPGAGPKPPVKVSDDGACAGQTGSTCMGSTFGNCCSVNGWCGATPAYCGTGCQAGFGNCGENGVAVAPPPRPPPGTALPVSEDSSCGERAGTTCMGSTFGNCCSVYGWCGATVNHCTNGCQFAYGLCGAP</sequence>
<protein>
    <submittedName>
        <fullName evidence="13">Glycoside hydrolase/deacetylase</fullName>
    </submittedName>
</protein>
<evidence type="ECO:0000256" key="9">
    <source>
        <dbReference type="SAM" id="MobiDB-lite"/>
    </source>
</evidence>
<dbReference type="EMBL" id="ML996693">
    <property type="protein sequence ID" value="KAF2401135.1"/>
    <property type="molecule type" value="Genomic_DNA"/>
</dbReference>
<gene>
    <name evidence="13" type="ORF">EJ06DRAFT_508579</name>
</gene>